<dbReference type="AlphaFoldDB" id="A0A448WYR8"/>
<dbReference type="EMBL" id="CAAALY010062828">
    <property type="protein sequence ID" value="VEL23604.1"/>
    <property type="molecule type" value="Genomic_DNA"/>
</dbReference>
<feature type="region of interest" description="Disordered" evidence="1">
    <location>
        <begin position="37"/>
        <end position="68"/>
    </location>
</feature>
<accession>A0A448WYR8</accession>
<evidence type="ECO:0000313" key="2">
    <source>
        <dbReference type="EMBL" id="VEL23604.1"/>
    </source>
</evidence>
<evidence type="ECO:0000313" key="3">
    <source>
        <dbReference type="Proteomes" id="UP000784294"/>
    </source>
</evidence>
<organism evidence="2 3">
    <name type="scientific">Protopolystoma xenopodis</name>
    <dbReference type="NCBI Taxonomy" id="117903"/>
    <lineage>
        <taxon>Eukaryota</taxon>
        <taxon>Metazoa</taxon>
        <taxon>Spiralia</taxon>
        <taxon>Lophotrochozoa</taxon>
        <taxon>Platyhelminthes</taxon>
        <taxon>Monogenea</taxon>
        <taxon>Polyopisthocotylea</taxon>
        <taxon>Polystomatidea</taxon>
        <taxon>Polystomatidae</taxon>
        <taxon>Protopolystoma</taxon>
    </lineage>
</organism>
<protein>
    <submittedName>
        <fullName evidence="2">Uncharacterized protein</fullName>
    </submittedName>
</protein>
<reference evidence="2" key="1">
    <citation type="submission" date="2018-11" db="EMBL/GenBank/DDBJ databases">
        <authorList>
            <consortium name="Pathogen Informatics"/>
        </authorList>
    </citation>
    <scope>NUCLEOTIDE SEQUENCE</scope>
</reference>
<name>A0A448WYR8_9PLAT</name>
<proteinExistence type="predicted"/>
<gene>
    <name evidence="2" type="ORF">PXEA_LOCUS17044</name>
</gene>
<comment type="caution">
    <text evidence="2">The sequence shown here is derived from an EMBL/GenBank/DDBJ whole genome shotgun (WGS) entry which is preliminary data.</text>
</comment>
<keyword evidence="3" id="KW-1185">Reference proteome</keyword>
<feature type="compositionally biased region" description="Polar residues" evidence="1">
    <location>
        <begin position="37"/>
        <end position="52"/>
    </location>
</feature>
<dbReference type="Proteomes" id="UP000784294">
    <property type="component" value="Unassembled WGS sequence"/>
</dbReference>
<sequence>MKCGLDVQPVRRCMTPLLPLQTKPKCSRTFNRLSWPRSTEAVSTRTNSTRPQTGRLHLAPEAEPGSDDLLETANRRVASGVGDAPIRRLVPVASVGVPPERLATSAGWPEAPT</sequence>
<evidence type="ECO:0000256" key="1">
    <source>
        <dbReference type="SAM" id="MobiDB-lite"/>
    </source>
</evidence>